<protein>
    <recommendedName>
        <fullName evidence="2">CUE domain-containing protein</fullName>
    </recommendedName>
</protein>
<comment type="caution">
    <text evidence="3">The sequence shown here is derived from an EMBL/GenBank/DDBJ whole genome shotgun (WGS) entry which is preliminary data.</text>
</comment>
<dbReference type="GO" id="GO:0031624">
    <property type="term" value="F:ubiquitin conjugating enzyme binding"/>
    <property type="evidence" value="ECO:0007669"/>
    <property type="project" value="TreeGrafter"/>
</dbReference>
<dbReference type="EMBL" id="CALLCH030000017">
    <property type="protein sequence ID" value="CAI4218197.1"/>
    <property type="molecule type" value="Genomic_DNA"/>
</dbReference>
<feature type="region of interest" description="Disordered" evidence="1">
    <location>
        <begin position="80"/>
        <end position="108"/>
    </location>
</feature>
<dbReference type="InterPro" id="IPR003892">
    <property type="entry name" value="CUE"/>
</dbReference>
<feature type="compositionally biased region" description="Gly residues" evidence="1">
    <location>
        <begin position="280"/>
        <end position="290"/>
    </location>
</feature>
<dbReference type="PROSITE" id="PS51140">
    <property type="entry name" value="CUE"/>
    <property type="match status" value="1"/>
</dbReference>
<dbReference type="Gene3D" id="1.10.8.10">
    <property type="entry name" value="DNA helicase RuvA subunit, C-terminal domain"/>
    <property type="match status" value="1"/>
</dbReference>
<dbReference type="Proteomes" id="UP000838763">
    <property type="component" value="Unassembled WGS sequence"/>
</dbReference>
<dbReference type="GO" id="GO:0005737">
    <property type="term" value="C:cytoplasm"/>
    <property type="evidence" value="ECO:0007669"/>
    <property type="project" value="TreeGrafter"/>
</dbReference>
<proteinExistence type="predicted"/>
<dbReference type="GO" id="GO:0006511">
    <property type="term" value="P:ubiquitin-dependent protein catabolic process"/>
    <property type="evidence" value="ECO:0007669"/>
    <property type="project" value="TreeGrafter"/>
</dbReference>
<evidence type="ECO:0000313" key="3">
    <source>
        <dbReference type="EMBL" id="CAI4218197.1"/>
    </source>
</evidence>
<sequence length="324" mass="34658">MPESPTTARPFELDDDDVQESGVVQDPAAAKTDTSKATSGAQKNELTLKEAFPTVEDGVIKAVLRASRGQVEPAFHALLEMTDPDAAKDDEEEVAPPPQPLGPSLGSAAGFFETQTKVNSWITNFKKKIDDAFEEEEAERQKQQQQQQQQHLAYGRRPGESSRRSGDYDRYDADPQLITDDFAGMKLAADGTSPPSKSPRPNDGRRVAFREETEEIDAYNSSPKLGARDTATPPGNKQSKWQPLSAVEPSPITDNDPFSLGDSEDEKDLKDKAATTTAGAGAGNGSGSKGAGADDAERLRKAAAEAMADSLVDDKSNTDAGSKS</sequence>
<feature type="compositionally biased region" description="Low complexity" evidence="1">
    <location>
        <begin position="28"/>
        <end position="41"/>
    </location>
</feature>
<feature type="compositionally biased region" description="Basic and acidic residues" evidence="1">
    <location>
        <begin position="157"/>
        <end position="173"/>
    </location>
</feature>
<dbReference type="SUPFAM" id="SSF46934">
    <property type="entry name" value="UBA-like"/>
    <property type="match status" value="1"/>
</dbReference>
<dbReference type="AlphaFoldDB" id="A0A9P1H7J1"/>
<evidence type="ECO:0000256" key="1">
    <source>
        <dbReference type="SAM" id="MobiDB-lite"/>
    </source>
</evidence>
<feature type="compositionally biased region" description="Basic and acidic residues" evidence="1">
    <location>
        <begin position="200"/>
        <end position="211"/>
    </location>
</feature>
<organism evidence="3 4">
    <name type="scientific">Parascedosporium putredinis</name>
    <dbReference type="NCBI Taxonomy" id="1442378"/>
    <lineage>
        <taxon>Eukaryota</taxon>
        <taxon>Fungi</taxon>
        <taxon>Dikarya</taxon>
        <taxon>Ascomycota</taxon>
        <taxon>Pezizomycotina</taxon>
        <taxon>Sordariomycetes</taxon>
        <taxon>Hypocreomycetidae</taxon>
        <taxon>Microascales</taxon>
        <taxon>Microascaceae</taxon>
        <taxon>Parascedosporium</taxon>
    </lineage>
</organism>
<keyword evidence="4" id="KW-1185">Reference proteome</keyword>
<evidence type="ECO:0000259" key="2">
    <source>
        <dbReference type="PROSITE" id="PS51140"/>
    </source>
</evidence>
<gene>
    <name evidence="3" type="ORF">PPNO1_LOCUS7791</name>
</gene>
<dbReference type="OrthoDB" id="9942608at2759"/>
<evidence type="ECO:0000313" key="4">
    <source>
        <dbReference type="Proteomes" id="UP000838763"/>
    </source>
</evidence>
<dbReference type="SMART" id="SM00546">
    <property type="entry name" value="CUE"/>
    <property type="match status" value="1"/>
</dbReference>
<feature type="region of interest" description="Disordered" evidence="1">
    <location>
        <begin position="1"/>
        <end position="42"/>
    </location>
</feature>
<dbReference type="CDD" id="cd14372">
    <property type="entry name" value="CUE_Cue5p_like"/>
    <property type="match status" value="1"/>
</dbReference>
<dbReference type="InterPro" id="IPR009060">
    <property type="entry name" value="UBA-like_sf"/>
</dbReference>
<accession>A0A9P1H7J1</accession>
<feature type="region of interest" description="Disordered" evidence="1">
    <location>
        <begin position="133"/>
        <end position="324"/>
    </location>
</feature>
<feature type="domain" description="CUE" evidence="2">
    <location>
        <begin position="41"/>
        <end position="83"/>
    </location>
</feature>
<dbReference type="PANTHER" id="PTHR16461:SF5">
    <property type="entry name" value="TOLL-INTERACTING PROTEIN"/>
    <property type="match status" value="1"/>
</dbReference>
<dbReference type="Pfam" id="PF02845">
    <property type="entry name" value="CUE"/>
    <property type="match status" value="1"/>
</dbReference>
<dbReference type="PANTHER" id="PTHR16461">
    <property type="entry name" value="TOLL-INTERACTING PROTEIN"/>
    <property type="match status" value="1"/>
</dbReference>
<dbReference type="FunFam" id="1.10.8.10:FF:000064">
    <property type="entry name" value="Similar to CUE domain-containing protein"/>
    <property type="match status" value="1"/>
</dbReference>
<dbReference type="GO" id="GO:0043130">
    <property type="term" value="F:ubiquitin binding"/>
    <property type="evidence" value="ECO:0007669"/>
    <property type="project" value="InterPro"/>
</dbReference>
<feature type="compositionally biased region" description="Polar residues" evidence="1">
    <location>
        <begin position="233"/>
        <end position="242"/>
    </location>
</feature>
<dbReference type="InterPro" id="IPR041807">
    <property type="entry name" value="Cue5/Don1_CUE"/>
</dbReference>
<name>A0A9P1H7J1_9PEZI</name>
<reference evidence="3" key="1">
    <citation type="submission" date="2022-11" db="EMBL/GenBank/DDBJ databases">
        <authorList>
            <person name="Scott C."/>
            <person name="Bruce N."/>
        </authorList>
    </citation>
    <scope>NUCLEOTIDE SEQUENCE</scope>
</reference>